<dbReference type="PROSITE" id="PS50090">
    <property type="entry name" value="MYB_LIKE"/>
    <property type="match status" value="2"/>
</dbReference>
<dbReference type="GO" id="GO:0003677">
    <property type="term" value="F:DNA binding"/>
    <property type="evidence" value="ECO:0007669"/>
    <property type="project" value="UniProtKB-KW"/>
</dbReference>
<dbReference type="FunFam" id="1.10.10.60:FF:000204">
    <property type="entry name" value="transcription factor MYB80"/>
    <property type="match status" value="1"/>
</dbReference>
<evidence type="ECO:0000256" key="7">
    <source>
        <dbReference type="ARBA" id="ARBA00023242"/>
    </source>
</evidence>
<dbReference type="SMART" id="SM00717">
    <property type="entry name" value="SANT"/>
    <property type="match status" value="2"/>
</dbReference>
<sequence>MYLQQRLQLSSPLLHNPFSFCFLPMGRPPCCDKSNVKRGLWTAEEDAKILAYVSSHGIGNWTLVPKKAGLNRCGKSCRLRWTNYLRPDLKHDDFTPQEEQLIINLHKAVGSRWSLIARQLPGRTDNDVKNYWNTKLKKKLSKMGIDPITHKSFSQILSEYGNIRGISNNNGNHVASFNKNFNSTLVSKPEQPSSSVLTGPSSSNVILKPPIEQVHENSFINNSHSWEFLPQFQVTNHDILKPYLFNEVSSSSSSSCSSTATQLNSPQSYTCQESQPPLTPSSSCFWSEFLVNDPVISADFHHLQQQQQHQDSHGVLSSTSISTQNNIFHGKFTSGNGDFGPYDHGVMNGNQTNSYADASSSSASSFVDGILDKDREMGSQFPQLLDPSFDY</sequence>
<evidence type="ECO:0000256" key="5">
    <source>
        <dbReference type="ARBA" id="ARBA00023125"/>
    </source>
</evidence>
<dbReference type="SMR" id="A0A2C9U526"/>
<dbReference type="PANTHER" id="PTHR47994">
    <property type="entry name" value="F14D16.11-RELATED"/>
    <property type="match status" value="1"/>
</dbReference>
<dbReference type="InterPro" id="IPR009057">
    <property type="entry name" value="Homeodomain-like_sf"/>
</dbReference>
<dbReference type="CDD" id="cd00167">
    <property type="entry name" value="SANT"/>
    <property type="match status" value="2"/>
</dbReference>
<evidence type="ECO:0000313" key="10">
    <source>
        <dbReference type="EMBL" id="OAY24547.1"/>
    </source>
</evidence>
<dbReference type="FunFam" id="1.10.10.60:FF:000015">
    <property type="entry name" value="Transcription factor RAX3"/>
    <property type="match status" value="1"/>
</dbReference>
<protein>
    <recommendedName>
        <fullName evidence="11">MYB family protein</fullName>
    </recommendedName>
</protein>
<dbReference type="EMBL" id="CM004403">
    <property type="protein sequence ID" value="OAY24547.1"/>
    <property type="molecule type" value="Genomic_DNA"/>
</dbReference>
<dbReference type="GO" id="GO:0009555">
    <property type="term" value="P:pollen development"/>
    <property type="evidence" value="ECO:0007669"/>
    <property type="project" value="UniProtKB-ARBA"/>
</dbReference>
<keyword evidence="2" id="KW-0217">Developmental protein</keyword>
<comment type="subcellular location">
    <subcellularLocation>
        <location evidence="1">Nucleus</location>
    </subcellularLocation>
</comment>
<accession>A0A2C9U526</accession>
<dbReference type="AlphaFoldDB" id="A0A2C9U526"/>
<dbReference type="GO" id="GO:0048658">
    <property type="term" value="P:anther wall tapetum development"/>
    <property type="evidence" value="ECO:0007669"/>
    <property type="project" value="UniProtKB-ARBA"/>
</dbReference>
<evidence type="ECO:0000256" key="2">
    <source>
        <dbReference type="ARBA" id="ARBA00022473"/>
    </source>
</evidence>
<gene>
    <name evidence="10" type="ORF">MANES_17G023900</name>
</gene>
<proteinExistence type="predicted"/>
<dbReference type="OrthoDB" id="2143914at2759"/>
<evidence type="ECO:0000256" key="3">
    <source>
        <dbReference type="ARBA" id="ARBA00022737"/>
    </source>
</evidence>
<evidence type="ECO:0000259" key="9">
    <source>
        <dbReference type="PROSITE" id="PS51294"/>
    </source>
</evidence>
<feature type="domain" description="HTH myb-type" evidence="9">
    <location>
        <begin position="90"/>
        <end position="140"/>
    </location>
</feature>
<keyword evidence="6" id="KW-0804">Transcription</keyword>
<organism evidence="10">
    <name type="scientific">Manihot esculenta</name>
    <name type="common">Cassava</name>
    <name type="synonym">Jatropha manihot</name>
    <dbReference type="NCBI Taxonomy" id="3983"/>
    <lineage>
        <taxon>Eukaryota</taxon>
        <taxon>Viridiplantae</taxon>
        <taxon>Streptophyta</taxon>
        <taxon>Embryophyta</taxon>
        <taxon>Tracheophyta</taxon>
        <taxon>Spermatophyta</taxon>
        <taxon>Magnoliopsida</taxon>
        <taxon>eudicotyledons</taxon>
        <taxon>Gunneridae</taxon>
        <taxon>Pentapetalae</taxon>
        <taxon>rosids</taxon>
        <taxon>fabids</taxon>
        <taxon>Malpighiales</taxon>
        <taxon>Euphorbiaceae</taxon>
        <taxon>Crotonoideae</taxon>
        <taxon>Manihoteae</taxon>
        <taxon>Manihot</taxon>
    </lineage>
</organism>
<evidence type="ECO:0000256" key="1">
    <source>
        <dbReference type="ARBA" id="ARBA00004123"/>
    </source>
</evidence>
<keyword evidence="3" id="KW-0677">Repeat</keyword>
<dbReference type="GO" id="GO:0003700">
    <property type="term" value="F:DNA-binding transcription factor activity"/>
    <property type="evidence" value="ECO:0000318"/>
    <property type="project" value="GO_Central"/>
</dbReference>
<feature type="domain" description="Myb-like" evidence="8">
    <location>
        <begin position="33"/>
        <end position="85"/>
    </location>
</feature>
<dbReference type="Gene3D" id="1.10.10.60">
    <property type="entry name" value="Homeodomain-like"/>
    <property type="match status" value="2"/>
</dbReference>
<dbReference type="InterPro" id="IPR015495">
    <property type="entry name" value="Myb_TF_plants"/>
</dbReference>
<keyword evidence="4" id="KW-0805">Transcription regulation</keyword>
<keyword evidence="7" id="KW-0539">Nucleus</keyword>
<evidence type="ECO:0000256" key="6">
    <source>
        <dbReference type="ARBA" id="ARBA00023163"/>
    </source>
</evidence>
<evidence type="ECO:0000259" key="8">
    <source>
        <dbReference type="PROSITE" id="PS50090"/>
    </source>
</evidence>
<evidence type="ECO:0008006" key="11">
    <source>
        <dbReference type="Google" id="ProtNLM"/>
    </source>
</evidence>
<dbReference type="Pfam" id="PF00249">
    <property type="entry name" value="Myb_DNA-binding"/>
    <property type="match status" value="2"/>
</dbReference>
<dbReference type="GO" id="GO:0005634">
    <property type="term" value="C:nucleus"/>
    <property type="evidence" value="ECO:0000318"/>
    <property type="project" value="GO_Central"/>
</dbReference>
<keyword evidence="5" id="KW-0238">DNA-binding</keyword>
<feature type="domain" description="HTH myb-type" evidence="9">
    <location>
        <begin position="33"/>
        <end position="89"/>
    </location>
</feature>
<name>A0A2C9U526_MANES</name>
<reference evidence="10" key="1">
    <citation type="submission" date="2016-02" db="EMBL/GenBank/DDBJ databases">
        <title>WGS assembly of Manihot esculenta.</title>
        <authorList>
            <person name="Bredeson J.V."/>
            <person name="Prochnik S.E."/>
            <person name="Lyons J.B."/>
            <person name="Schmutz J."/>
            <person name="Grimwood J."/>
            <person name="Vrebalov J."/>
            <person name="Bart R.S."/>
            <person name="Amuge T."/>
            <person name="Ferguson M.E."/>
            <person name="Green R."/>
            <person name="Putnam N."/>
            <person name="Stites J."/>
            <person name="Rounsley S."/>
            <person name="Rokhsar D.S."/>
        </authorList>
    </citation>
    <scope>NUCLEOTIDE SEQUENCE [LARGE SCALE GENOMIC DNA]</scope>
    <source>
        <tissue evidence="10">Leaf</tissue>
    </source>
</reference>
<dbReference type="SUPFAM" id="SSF46689">
    <property type="entry name" value="Homeodomain-like"/>
    <property type="match status" value="1"/>
</dbReference>
<dbReference type="PANTHER" id="PTHR47994:SF5">
    <property type="entry name" value="F14D16.11-RELATED"/>
    <property type="match status" value="1"/>
</dbReference>
<dbReference type="InterPro" id="IPR017930">
    <property type="entry name" value="Myb_dom"/>
</dbReference>
<evidence type="ECO:0000256" key="4">
    <source>
        <dbReference type="ARBA" id="ARBA00023015"/>
    </source>
</evidence>
<feature type="domain" description="Myb-like" evidence="8">
    <location>
        <begin position="86"/>
        <end position="136"/>
    </location>
</feature>
<dbReference type="InterPro" id="IPR001005">
    <property type="entry name" value="SANT/Myb"/>
</dbReference>
<dbReference type="PROSITE" id="PS51294">
    <property type="entry name" value="HTH_MYB"/>
    <property type="match status" value="2"/>
</dbReference>